<evidence type="ECO:0000313" key="7">
    <source>
        <dbReference type="EMBL" id="BED92451.1"/>
    </source>
</evidence>
<dbReference type="EMBL" id="AP027925">
    <property type="protein sequence ID" value="BED92451.1"/>
    <property type="molecule type" value="Genomic_DNA"/>
</dbReference>
<dbReference type="GO" id="GO:0008234">
    <property type="term" value="F:cysteine-type peptidase activity"/>
    <property type="evidence" value="ECO:0007669"/>
    <property type="project" value="UniProtKB-KW"/>
</dbReference>
<evidence type="ECO:0000256" key="1">
    <source>
        <dbReference type="ARBA" id="ARBA00022517"/>
    </source>
</evidence>
<dbReference type="Gene3D" id="3.30.70.1490">
    <property type="entry name" value="Cysteine protease Prp"/>
    <property type="match status" value="1"/>
</dbReference>
<reference evidence="7" key="1">
    <citation type="journal article" date="2023" name="ISME J.">
        <title>Emergence of putative energy parasites within Clostridia revealed by genome analysis of a novel endosymbiotic clade.</title>
        <authorList>
            <person name="Takahashi K."/>
            <person name="Kuwahara H."/>
            <person name="Horikawa Y."/>
            <person name="Izawa K."/>
            <person name="Kato D."/>
            <person name="Inagaki T."/>
            <person name="Yuki M."/>
            <person name="Ohkuma M."/>
            <person name="Hongoh Y."/>
        </authorList>
    </citation>
    <scope>NUCLEOTIDE SEQUENCE</scope>
    <source>
        <strain evidence="7">RsTa-C01</strain>
    </source>
</reference>
<comment type="similarity">
    <text evidence="5">Belongs to the Prp family.</text>
</comment>
<dbReference type="InterPro" id="IPR036764">
    <property type="entry name" value="Peptidase_Prp_sf"/>
</dbReference>
<protein>
    <recommendedName>
        <fullName evidence="6">Ribosomal processing cysteine protease Prp</fullName>
    </recommendedName>
</protein>
<dbReference type="Pfam" id="PF04327">
    <property type="entry name" value="Peptidase_Prp"/>
    <property type="match status" value="1"/>
</dbReference>
<dbReference type="GO" id="GO:0042254">
    <property type="term" value="P:ribosome biogenesis"/>
    <property type="evidence" value="ECO:0007669"/>
    <property type="project" value="UniProtKB-KW"/>
</dbReference>
<dbReference type="PANTHER" id="PTHR39178">
    <property type="entry name" value="HYPOTHETICAL RIBOSOME-ASSOCIATED PROTEIN"/>
    <property type="match status" value="1"/>
</dbReference>
<dbReference type="SUPFAM" id="SSF118010">
    <property type="entry name" value="TM1457-like"/>
    <property type="match status" value="1"/>
</dbReference>
<dbReference type="CDD" id="cd16332">
    <property type="entry name" value="Prp-like"/>
    <property type="match status" value="1"/>
</dbReference>
<dbReference type="KEGG" id="ptrh:RsTaC01_0180"/>
<keyword evidence="2 7" id="KW-0645">Protease</keyword>
<proteinExistence type="inferred from homology"/>
<dbReference type="PANTHER" id="PTHR39178:SF1">
    <property type="entry name" value="RIBOSOMAL-PROCESSING CYSTEINE PROTEASE PRP"/>
    <property type="match status" value="1"/>
</dbReference>
<dbReference type="GO" id="GO:0006508">
    <property type="term" value="P:proteolysis"/>
    <property type="evidence" value="ECO:0007669"/>
    <property type="project" value="UniProtKB-KW"/>
</dbReference>
<evidence type="ECO:0000256" key="5">
    <source>
        <dbReference type="ARBA" id="ARBA00044503"/>
    </source>
</evidence>
<dbReference type="AlphaFoldDB" id="A0AA48HZ76"/>
<dbReference type="Proteomes" id="UP001335720">
    <property type="component" value="Chromosome"/>
</dbReference>
<gene>
    <name evidence="7" type="ORF">RsTaC01_0180</name>
</gene>
<evidence type="ECO:0000256" key="4">
    <source>
        <dbReference type="ARBA" id="ARBA00022807"/>
    </source>
</evidence>
<evidence type="ECO:0000256" key="6">
    <source>
        <dbReference type="ARBA" id="ARBA00044538"/>
    </source>
</evidence>
<organism evidence="7">
    <name type="scientific">Candidatus Paraimprobicoccus trichonymphae</name>
    <dbReference type="NCBI Taxonomy" id="3033793"/>
    <lineage>
        <taxon>Bacteria</taxon>
        <taxon>Bacillati</taxon>
        <taxon>Bacillota</taxon>
        <taxon>Clostridia</taxon>
        <taxon>Candidatus Paraimprobicoccus</taxon>
    </lineage>
</organism>
<dbReference type="InterPro" id="IPR007422">
    <property type="entry name" value="Peptidase_Prp"/>
</dbReference>
<sequence length="109" mass="12055">MINIGIFVTSIGDILGFEISGHSGYSDSGSDIVCASVSSVVYLIINTLMDILKISLVVNVSKKKSYLRFVLDNERDCGVCKNFLLGLKNHLISLKDSYPKYIKINYSEV</sequence>
<evidence type="ECO:0000256" key="2">
    <source>
        <dbReference type="ARBA" id="ARBA00022670"/>
    </source>
</evidence>
<keyword evidence="3" id="KW-0378">Hydrolase</keyword>
<keyword evidence="1" id="KW-0690">Ribosome biogenesis</keyword>
<keyword evidence="4" id="KW-0788">Thiol protease</keyword>
<evidence type="ECO:0000256" key="3">
    <source>
        <dbReference type="ARBA" id="ARBA00022801"/>
    </source>
</evidence>
<accession>A0AA48HZ76</accession>
<name>A0AA48HZ76_9FIRM</name>